<dbReference type="RefSeq" id="WP_182893698.1">
    <property type="nucleotide sequence ID" value="NZ_JACGZW010000009.1"/>
</dbReference>
<comment type="caution">
    <text evidence="1">The sequence shown here is derived from an EMBL/GenBank/DDBJ whole genome shotgun (WGS) entry which is preliminary data.</text>
</comment>
<accession>A0A7W3ZDC3</accession>
<evidence type="ECO:0000313" key="2">
    <source>
        <dbReference type="Proteomes" id="UP000526734"/>
    </source>
</evidence>
<protein>
    <submittedName>
        <fullName evidence="1">Uncharacterized protein</fullName>
    </submittedName>
</protein>
<evidence type="ECO:0000313" key="1">
    <source>
        <dbReference type="EMBL" id="MBB1156793.1"/>
    </source>
</evidence>
<name>A0A7W3ZDC3_9PSEU</name>
<reference evidence="1 2" key="1">
    <citation type="submission" date="2020-08" db="EMBL/GenBank/DDBJ databases">
        <title>Amycolatopsis sp. nov. DR6-1 isolated from Dendrobium heterocarpum.</title>
        <authorList>
            <person name="Tedsree N."/>
            <person name="Kuncharoen N."/>
            <person name="Likhitwitayawuid K."/>
            <person name="Tanasupawat S."/>
        </authorList>
    </citation>
    <scope>NUCLEOTIDE SEQUENCE [LARGE SCALE GENOMIC DNA]</scope>
    <source>
        <strain evidence="1 2">DR6-1</strain>
    </source>
</reference>
<gene>
    <name evidence="1" type="ORF">H4281_26880</name>
</gene>
<keyword evidence="2" id="KW-1185">Reference proteome</keyword>
<dbReference type="EMBL" id="JACGZW010000009">
    <property type="protein sequence ID" value="MBB1156793.1"/>
    <property type="molecule type" value="Genomic_DNA"/>
</dbReference>
<organism evidence="1 2">
    <name type="scientific">Amycolatopsis dendrobii</name>
    <dbReference type="NCBI Taxonomy" id="2760662"/>
    <lineage>
        <taxon>Bacteria</taxon>
        <taxon>Bacillati</taxon>
        <taxon>Actinomycetota</taxon>
        <taxon>Actinomycetes</taxon>
        <taxon>Pseudonocardiales</taxon>
        <taxon>Pseudonocardiaceae</taxon>
        <taxon>Amycolatopsis</taxon>
    </lineage>
</organism>
<dbReference type="AlphaFoldDB" id="A0A7W3ZDC3"/>
<dbReference type="Proteomes" id="UP000526734">
    <property type="component" value="Unassembled WGS sequence"/>
</dbReference>
<sequence>MRNQEYPEISRRKNGDRLIGIAGPLADDLYSAGTPPVWGLAKNPTPASRISEVKIGDQLQIQRLGSRWVAQDAQGVVGNLRWLPGDDGKTVVATGARIRLPLSGTFHVQRLLIDPNGVVKDIGGYVEPS</sequence>
<proteinExistence type="predicted"/>